<proteinExistence type="predicted"/>
<gene>
    <name evidence="1" type="ORF">IFO69_04870</name>
</gene>
<protein>
    <submittedName>
        <fullName evidence="1">DUF5007 domain-containing protein</fullName>
    </submittedName>
</protein>
<keyword evidence="2" id="KW-1185">Reference proteome</keyword>
<dbReference type="Proteomes" id="UP000647133">
    <property type="component" value="Unassembled WGS sequence"/>
</dbReference>
<dbReference type="Pfam" id="PF16398">
    <property type="entry name" value="DUF5007"/>
    <property type="match status" value="1"/>
</dbReference>
<name>A0ABR9AJS5_9BACT</name>
<dbReference type="InterPro" id="IPR032173">
    <property type="entry name" value="DUF5007"/>
</dbReference>
<accession>A0ABR9AJS5</accession>
<sequence length="368" mass="41177">MKKSIYQLLIVSFLGVSSCTPPEIGYLSENVHATQDTISVPRGSFTVSARPAIENSTAPLNWEIIGFTDLDGNPNNELLETHEIRIWKEAFNGDTDTTLALAEAKLELSEEPSIKMNAVSGEFAFTQATKFVQNSLFKADVQVSNIKGEKLLQDFTIIKLEPFNAVEFPTEMRSRLLLDSDNGNTIAHTGVITGPDDENIPSVLDGTNPYFSIQKVSNEPANSVQVDMIIQDSYGNTVDTDEITFYPSGSSYLQNYHDNSVETIEGEKSTSFFLPAPPFPQYGRNYTGSSTYLMYYLSKGSAFVVDKEAYEADKGPKTDAQWEEFWAPFRDPETGKIRNHAYIRWGIKINDSGTWELKMKIPYTKLDE</sequence>
<comment type="caution">
    <text evidence="1">The sequence shown here is derived from an EMBL/GenBank/DDBJ whole genome shotgun (WGS) entry which is preliminary data.</text>
</comment>
<dbReference type="EMBL" id="JACYTQ010000001">
    <property type="protein sequence ID" value="MBD8488073.1"/>
    <property type="molecule type" value="Genomic_DNA"/>
</dbReference>
<evidence type="ECO:0000313" key="1">
    <source>
        <dbReference type="EMBL" id="MBD8488073.1"/>
    </source>
</evidence>
<reference evidence="1 2" key="1">
    <citation type="submission" date="2020-09" db="EMBL/GenBank/DDBJ databases">
        <title>Echinicola sp. CAU 1574 isolated from sand of Sido Beach.</title>
        <authorList>
            <person name="Kim W."/>
        </authorList>
    </citation>
    <scope>NUCLEOTIDE SEQUENCE [LARGE SCALE GENOMIC DNA]</scope>
    <source>
        <strain evidence="1 2">CAU 1574</strain>
    </source>
</reference>
<dbReference type="PROSITE" id="PS51257">
    <property type="entry name" value="PROKAR_LIPOPROTEIN"/>
    <property type="match status" value="1"/>
</dbReference>
<evidence type="ECO:0000313" key="2">
    <source>
        <dbReference type="Proteomes" id="UP000647133"/>
    </source>
</evidence>
<dbReference type="RefSeq" id="WP_192008860.1">
    <property type="nucleotide sequence ID" value="NZ_JACYTQ010000001.1"/>
</dbReference>
<organism evidence="1 2">
    <name type="scientific">Echinicola arenosa</name>
    <dbReference type="NCBI Taxonomy" id="2774144"/>
    <lineage>
        <taxon>Bacteria</taxon>
        <taxon>Pseudomonadati</taxon>
        <taxon>Bacteroidota</taxon>
        <taxon>Cytophagia</taxon>
        <taxon>Cytophagales</taxon>
        <taxon>Cyclobacteriaceae</taxon>
        <taxon>Echinicola</taxon>
    </lineage>
</organism>